<comment type="similarity">
    <text evidence="1">Belongs to the peptidase M14 family.</text>
</comment>
<feature type="signal peptide" evidence="2">
    <location>
        <begin position="1"/>
        <end position="21"/>
    </location>
</feature>
<accession>A0A3N0XFA7</accession>
<dbReference type="PANTHER" id="PTHR11532:SF92">
    <property type="entry name" value="CARBOXYPEPTIDASE E"/>
    <property type="match status" value="1"/>
</dbReference>
<gene>
    <name evidence="4" type="ORF">DPX16_14266</name>
</gene>
<dbReference type="OrthoDB" id="10249045at2759"/>
<dbReference type="GO" id="GO:0004181">
    <property type="term" value="F:metallocarboxypeptidase activity"/>
    <property type="evidence" value="ECO:0007669"/>
    <property type="project" value="InterPro"/>
</dbReference>
<keyword evidence="4" id="KW-0121">Carboxypeptidase</keyword>
<organism evidence="4 5">
    <name type="scientific">Anabarilius grahami</name>
    <name type="common">Kanglang fish</name>
    <name type="synonym">Barilius grahami</name>
    <dbReference type="NCBI Taxonomy" id="495550"/>
    <lineage>
        <taxon>Eukaryota</taxon>
        <taxon>Metazoa</taxon>
        <taxon>Chordata</taxon>
        <taxon>Craniata</taxon>
        <taxon>Vertebrata</taxon>
        <taxon>Euteleostomi</taxon>
        <taxon>Actinopterygii</taxon>
        <taxon>Neopterygii</taxon>
        <taxon>Teleostei</taxon>
        <taxon>Ostariophysi</taxon>
        <taxon>Cypriniformes</taxon>
        <taxon>Xenocyprididae</taxon>
        <taxon>Xenocypridinae</taxon>
        <taxon>Xenocypridinae incertae sedis</taxon>
        <taxon>Anabarilius</taxon>
    </lineage>
</organism>
<dbReference type="PANTHER" id="PTHR11532">
    <property type="entry name" value="PROTEASE M14 CARBOXYPEPTIDASE"/>
    <property type="match status" value="1"/>
</dbReference>
<feature type="chain" id="PRO_5018270881" evidence="2">
    <location>
        <begin position="22"/>
        <end position="152"/>
    </location>
</feature>
<dbReference type="GO" id="GO:0006518">
    <property type="term" value="P:peptide metabolic process"/>
    <property type="evidence" value="ECO:0007669"/>
    <property type="project" value="TreeGrafter"/>
</dbReference>
<dbReference type="GO" id="GO:0008270">
    <property type="term" value="F:zinc ion binding"/>
    <property type="evidence" value="ECO:0007669"/>
    <property type="project" value="InterPro"/>
</dbReference>
<feature type="domain" description="Peptidase M14" evidence="3">
    <location>
        <begin position="39"/>
        <end position="81"/>
    </location>
</feature>
<comment type="caution">
    <text evidence="4">The sequence shown here is derived from an EMBL/GenBank/DDBJ whole genome shotgun (WGS) entry which is preliminary data.</text>
</comment>
<keyword evidence="5" id="KW-1185">Reference proteome</keyword>
<keyword evidence="4" id="KW-0645">Protease</keyword>
<proteinExistence type="inferred from homology"/>
<reference evidence="4 5" key="1">
    <citation type="submission" date="2018-10" db="EMBL/GenBank/DDBJ databases">
        <title>Genome assembly for a Yunnan-Guizhou Plateau 3E fish, Anabarilius grahami (Regan), and its evolutionary and genetic applications.</title>
        <authorList>
            <person name="Jiang W."/>
        </authorList>
    </citation>
    <scope>NUCLEOTIDE SEQUENCE [LARGE SCALE GENOMIC DNA]</scope>
    <source>
        <strain evidence="4">AG-KIZ</strain>
        <tissue evidence="4">Muscle</tissue>
    </source>
</reference>
<protein>
    <submittedName>
        <fullName evidence="4">Carboxypeptidase E</fullName>
    </submittedName>
</protein>
<dbReference type="Proteomes" id="UP000281406">
    <property type="component" value="Unassembled WGS sequence"/>
</dbReference>
<dbReference type="Gene3D" id="3.40.630.10">
    <property type="entry name" value="Zn peptidases"/>
    <property type="match status" value="1"/>
</dbReference>
<dbReference type="EMBL" id="RJVU01075617">
    <property type="protein sequence ID" value="ROI16054.1"/>
    <property type="molecule type" value="Genomic_DNA"/>
</dbReference>
<sequence>MTAAVFCGALLMLALASGGDAAGEGGISFEYHRYEEMRKALVSVWLQCPSITRIYTVGESYEGRELLVLEMSDNPGIHEPAMGNQLHLSSSVYRCERMGYQREAPSSGSAASGAVSFECYGWAEIAVALETDQLSTMSHAVPCAQSDEEEDE</sequence>
<evidence type="ECO:0000259" key="3">
    <source>
        <dbReference type="Pfam" id="PF00246"/>
    </source>
</evidence>
<dbReference type="GO" id="GO:0016485">
    <property type="term" value="P:protein processing"/>
    <property type="evidence" value="ECO:0007669"/>
    <property type="project" value="TreeGrafter"/>
</dbReference>
<dbReference type="AlphaFoldDB" id="A0A3N0XFA7"/>
<keyword evidence="2" id="KW-0732">Signal</keyword>
<dbReference type="SUPFAM" id="SSF53187">
    <property type="entry name" value="Zn-dependent exopeptidases"/>
    <property type="match status" value="1"/>
</dbReference>
<evidence type="ECO:0000256" key="1">
    <source>
        <dbReference type="ARBA" id="ARBA00005988"/>
    </source>
</evidence>
<dbReference type="InterPro" id="IPR000834">
    <property type="entry name" value="Peptidase_M14"/>
</dbReference>
<dbReference type="Pfam" id="PF00246">
    <property type="entry name" value="Peptidase_M14"/>
    <property type="match status" value="1"/>
</dbReference>
<evidence type="ECO:0000313" key="5">
    <source>
        <dbReference type="Proteomes" id="UP000281406"/>
    </source>
</evidence>
<evidence type="ECO:0000256" key="2">
    <source>
        <dbReference type="SAM" id="SignalP"/>
    </source>
</evidence>
<dbReference type="InterPro" id="IPR050753">
    <property type="entry name" value="Peptidase_M14_domain"/>
</dbReference>
<name>A0A3N0XFA7_ANAGA</name>
<keyword evidence="4" id="KW-0378">Hydrolase</keyword>
<dbReference type="GO" id="GO:0005615">
    <property type="term" value="C:extracellular space"/>
    <property type="evidence" value="ECO:0007669"/>
    <property type="project" value="TreeGrafter"/>
</dbReference>
<evidence type="ECO:0000313" key="4">
    <source>
        <dbReference type="EMBL" id="ROI16054.1"/>
    </source>
</evidence>